<dbReference type="GO" id="GO:0046872">
    <property type="term" value="F:metal ion binding"/>
    <property type="evidence" value="ECO:0007669"/>
    <property type="project" value="UniProtKB-KW"/>
</dbReference>
<name>A0A4Q0ZQ53_9BACT</name>
<accession>A0A4Q0ZQ53</accession>
<dbReference type="SUPFAM" id="SSF46626">
    <property type="entry name" value="Cytochrome c"/>
    <property type="match status" value="1"/>
</dbReference>
<gene>
    <name evidence="7" type="ORF">CRU90_01475</name>
</gene>
<dbReference type="RefSeq" id="WP_128985489.1">
    <property type="nucleotide sequence ID" value="NZ_PDJZ01000001.1"/>
</dbReference>
<keyword evidence="2 4" id="KW-0479">Metal-binding</keyword>
<dbReference type="PROSITE" id="PS51257">
    <property type="entry name" value="PROKAR_LIPOPROTEIN"/>
    <property type="match status" value="1"/>
</dbReference>
<evidence type="ECO:0000256" key="5">
    <source>
        <dbReference type="SAM" id="SignalP"/>
    </source>
</evidence>
<evidence type="ECO:0000256" key="3">
    <source>
        <dbReference type="ARBA" id="ARBA00023004"/>
    </source>
</evidence>
<dbReference type="InterPro" id="IPR009056">
    <property type="entry name" value="Cyt_c-like_dom"/>
</dbReference>
<evidence type="ECO:0000313" key="8">
    <source>
        <dbReference type="Proteomes" id="UP000290870"/>
    </source>
</evidence>
<reference evidence="7 8" key="1">
    <citation type="submission" date="2017-10" db="EMBL/GenBank/DDBJ databases">
        <title>Genomics of the genus Arcobacter.</title>
        <authorList>
            <person name="Perez-Cataluna A."/>
            <person name="Figueras M.J."/>
        </authorList>
    </citation>
    <scope>NUCLEOTIDE SEQUENCE [LARGE SCALE GENOMIC DNA]</scope>
    <source>
        <strain evidence="7 8">F26</strain>
    </source>
</reference>
<protein>
    <submittedName>
        <fullName evidence="7">Cytochrome C</fullName>
    </submittedName>
</protein>
<dbReference type="GO" id="GO:0020037">
    <property type="term" value="F:heme binding"/>
    <property type="evidence" value="ECO:0007669"/>
    <property type="project" value="InterPro"/>
</dbReference>
<dbReference type="Gene3D" id="1.10.760.10">
    <property type="entry name" value="Cytochrome c-like domain"/>
    <property type="match status" value="1"/>
</dbReference>
<evidence type="ECO:0000256" key="1">
    <source>
        <dbReference type="ARBA" id="ARBA00022617"/>
    </source>
</evidence>
<dbReference type="GO" id="GO:0009055">
    <property type="term" value="F:electron transfer activity"/>
    <property type="evidence" value="ECO:0007669"/>
    <property type="project" value="InterPro"/>
</dbReference>
<dbReference type="OrthoDB" id="5340148at2"/>
<dbReference type="AlphaFoldDB" id="A0A4Q0ZQ53"/>
<feature type="chain" id="PRO_5020377064" evidence="5">
    <location>
        <begin position="28"/>
        <end position="97"/>
    </location>
</feature>
<dbReference type="EMBL" id="PDJZ01000001">
    <property type="protein sequence ID" value="RXJ85956.1"/>
    <property type="molecule type" value="Genomic_DNA"/>
</dbReference>
<evidence type="ECO:0000259" key="6">
    <source>
        <dbReference type="PROSITE" id="PS51007"/>
    </source>
</evidence>
<dbReference type="Proteomes" id="UP000290870">
    <property type="component" value="Unassembled WGS sequence"/>
</dbReference>
<dbReference type="Pfam" id="PF00034">
    <property type="entry name" value="Cytochrom_C"/>
    <property type="match status" value="1"/>
</dbReference>
<dbReference type="PROSITE" id="PS51007">
    <property type="entry name" value="CYTC"/>
    <property type="match status" value="1"/>
</dbReference>
<feature type="domain" description="Cytochrome c" evidence="6">
    <location>
        <begin position="14"/>
        <end position="97"/>
    </location>
</feature>
<comment type="caution">
    <text evidence="7">The sequence shown here is derived from an EMBL/GenBank/DDBJ whole genome shotgun (WGS) entry which is preliminary data.</text>
</comment>
<dbReference type="InterPro" id="IPR036909">
    <property type="entry name" value="Cyt_c-like_dom_sf"/>
</dbReference>
<organism evidence="7 8">
    <name type="scientific">Arcobacter cloacae</name>
    <dbReference type="NCBI Taxonomy" id="1054034"/>
    <lineage>
        <taxon>Bacteria</taxon>
        <taxon>Pseudomonadati</taxon>
        <taxon>Campylobacterota</taxon>
        <taxon>Epsilonproteobacteria</taxon>
        <taxon>Campylobacterales</taxon>
        <taxon>Arcobacteraceae</taxon>
        <taxon>Arcobacter</taxon>
    </lineage>
</organism>
<evidence type="ECO:0000256" key="2">
    <source>
        <dbReference type="ARBA" id="ARBA00022723"/>
    </source>
</evidence>
<proteinExistence type="predicted"/>
<feature type="signal peptide" evidence="5">
    <location>
        <begin position="1"/>
        <end position="27"/>
    </location>
</feature>
<evidence type="ECO:0000256" key="4">
    <source>
        <dbReference type="PROSITE-ProRule" id="PRU00433"/>
    </source>
</evidence>
<keyword evidence="1 4" id="KW-0349">Heme</keyword>
<evidence type="ECO:0000313" key="7">
    <source>
        <dbReference type="EMBL" id="RXJ85956.1"/>
    </source>
</evidence>
<sequence length="97" mass="9733">MKKIVLSTIIAAAAAASLSAASFAACATCHGANGEKKALGKSEIITGWDEAKTIASLNGYKAGTLNVHGMGAVMKGQVAKLSDADIADLAKQIAAMK</sequence>
<keyword evidence="3 4" id="KW-0408">Iron</keyword>
<keyword evidence="5" id="KW-0732">Signal</keyword>